<evidence type="ECO:0000259" key="2">
    <source>
        <dbReference type="Pfam" id="PF18291"/>
    </source>
</evidence>
<reference evidence="4" key="1">
    <citation type="submission" date="2023-06" db="EMBL/GenBank/DDBJ databases">
        <authorList>
            <person name="Zeman M."/>
            <person name="Kubasova T."/>
            <person name="Jahodarova E."/>
            <person name="Nykrynova M."/>
            <person name="Rychlik I."/>
        </authorList>
    </citation>
    <scope>NUCLEOTIDE SEQUENCE</scope>
    <source>
        <strain evidence="4">ET15</strain>
        <strain evidence="3">ET37</strain>
    </source>
</reference>
<dbReference type="GO" id="GO:0003677">
    <property type="term" value="F:DNA binding"/>
    <property type="evidence" value="ECO:0007669"/>
    <property type="project" value="UniProtKB-KW"/>
</dbReference>
<organism evidence="4 6">
    <name type="scientific">Leyella lascolaii</name>
    <dbReference type="NCBI Taxonomy" id="1776379"/>
    <lineage>
        <taxon>Bacteria</taxon>
        <taxon>Pseudomonadati</taxon>
        <taxon>Bacteroidota</taxon>
        <taxon>Bacteroidia</taxon>
        <taxon>Bacteroidales</taxon>
        <taxon>Prevotellaceae</taxon>
        <taxon>Leyella</taxon>
    </lineage>
</organism>
<dbReference type="InterPro" id="IPR010992">
    <property type="entry name" value="IHF-like_DNA-bd_dom_sf"/>
</dbReference>
<dbReference type="EMBL" id="JAUEIF010000001">
    <property type="protein sequence ID" value="MDN0024027.1"/>
    <property type="molecule type" value="Genomic_DNA"/>
</dbReference>
<dbReference type="EMBL" id="JAUEIE010000001">
    <property type="protein sequence ID" value="MDN0021530.1"/>
    <property type="molecule type" value="Genomic_DNA"/>
</dbReference>
<dbReference type="RefSeq" id="WP_068856888.1">
    <property type="nucleotide sequence ID" value="NZ_CAUWBX010000014.1"/>
</dbReference>
<dbReference type="AlphaFoldDB" id="A0AAW7JRZ8"/>
<evidence type="ECO:0000313" key="3">
    <source>
        <dbReference type="EMBL" id="MDN0021530.1"/>
    </source>
</evidence>
<dbReference type="Proteomes" id="UP001168478">
    <property type="component" value="Unassembled WGS sequence"/>
</dbReference>
<keyword evidence="1 4" id="KW-0238">DNA-binding</keyword>
<evidence type="ECO:0000313" key="5">
    <source>
        <dbReference type="Proteomes" id="UP001167831"/>
    </source>
</evidence>
<evidence type="ECO:0000256" key="1">
    <source>
        <dbReference type="ARBA" id="ARBA00023125"/>
    </source>
</evidence>
<comment type="caution">
    <text evidence="4">The sequence shown here is derived from an EMBL/GenBank/DDBJ whole genome shotgun (WGS) entry which is preliminary data.</text>
</comment>
<dbReference type="InterPro" id="IPR041607">
    <property type="entry name" value="HU-HIG"/>
</dbReference>
<evidence type="ECO:0000313" key="4">
    <source>
        <dbReference type="EMBL" id="MDN0024027.1"/>
    </source>
</evidence>
<proteinExistence type="predicted"/>
<gene>
    <name evidence="3" type="ORF">QVN81_00600</name>
    <name evidence="4" type="ORF">QVN84_00595</name>
</gene>
<dbReference type="Pfam" id="PF18291">
    <property type="entry name" value="HU-HIG"/>
    <property type="match status" value="1"/>
</dbReference>
<dbReference type="Proteomes" id="UP001167831">
    <property type="component" value="Unassembled WGS sequence"/>
</dbReference>
<dbReference type="SUPFAM" id="SSF47729">
    <property type="entry name" value="IHF-like DNA-binding proteins"/>
    <property type="match status" value="1"/>
</dbReference>
<reference evidence="4" key="2">
    <citation type="submission" date="2023-08" db="EMBL/GenBank/DDBJ databases">
        <title>Identification and characterization of horizontal gene transfer across gut microbiota members of farm animals based on homology search.</title>
        <authorList>
            <person name="Schwarzerova J."/>
            <person name="Nykrynova M."/>
            <person name="Jureckova K."/>
            <person name="Cejkova D."/>
            <person name="Rychlik I."/>
        </authorList>
    </citation>
    <scope>NUCLEOTIDE SEQUENCE</scope>
    <source>
        <strain evidence="4">ET15</strain>
        <strain evidence="3">ET37</strain>
    </source>
</reference>
<accession>A0AAW7JRZ8</accession>
<keyword evidence="5" id="KW-1185">Reference proteome</keyword>
<evidence type="ECO:0000313" key="6">
    <source>
        <dbReference type="Proteomes" id="UP001168478"/>
    </source>
</evidence>
<dbReference type="Gene3D" id="4.10.520.10">
    <property type="entry name" value="IHF-like DNA-binding proteins"/>
    <property type="match status" value="1"/>
</dbReference>
<feature type="domain" description="HU" evidence="2">
    <location>
        <begin position="1"/>
        <end position="116"/>
    </location>
</feature>
<name>A0AAW7JRZ8_9BACT</name>
<protein>
    <submittedName>
        <fullName evidence="4">HU family DNA-binding protein</fullName>
    </submittedName>
</protein>
<sequence>MAVKYKIYQSKRNDRFKGRWYARAVHEGTVTTDDLADIMQDNCTVKRSDILAVISELVEVMRTQLQNSMRVKLDRFGTFKLGISTTSAEKAKDFTPGANIKGIHVLFQPELKIDAKGNRIQSFIYGAKVQEALPYDIEKEPETEENV</sequence>